<organism evidence="1 2">
    <name type="scientific">Saprospira grandis (strain Lewin)</name>
    <dbReference type="NCBI Taxonomy" id="984262"/>
    <lineage>
        <taxon>Bacteria</taxon>
        <taxon>Pseudomonadati</taxon>
        <taxon>Bacteroidota</taxon>
        <taxon>Saprospiria</taxon>
        <taxon>Saprospirales</taxon>
        <taxon>Saprospiraceae</taxon>
        <taxon>Saprospira</taxon>
    </lineage>
</organism>
<sequence length="77" mass="8876">MFLGLSLFESRYLKGEFNRRRKKPREKTKVVQKRRAKRAFWPSDGEQCGEAADQAKNLFFCAGPSRPASCGPQRRKA</sequence>
<dbReference type="AlphaFoldDB" id="H6L7L1"/>
<keyword evidence="2" id="KW-1185">Reference proteome</keyword>
<gene>
    <name evidence="1" type="ordered locus">SGRA_0304</name>
</gene>
<dbReference type="EMBL" id="CP002831">
    <property type="protein sequence ID" value="AFC23043.1"/>
    <property type="molecule type" value="Genomic_DNA"/>
</dbReference>
<proteinExistence type="predicted"/>
<evidence type="ECO:0000313" key="2">
    <source>
        <dbReference type="Proteomes" id="UP000007519"/>
    </source>
</evidence>
<protein>
    <submittedName>
        <fullName evidence="1">Uncharacterized protein</fullName>
    </submittedName>
</protein>
<dbReference type="HOGENOM" id="CLU_2635994_0_0_10"/>
<reference evidence="1 2" key="1">
    <citation type="journal article" date="2012" name="Stand. Genomic Sci.">
        <title>Complete genome sequencing and analysis of Saprospira grandis str. Lewin, a predatory marine bacterium.</title>
        <authorList>
            <person name="Saw J.H."/>
            <person name="Yuryev A."/>
            <person name="Kanbe M."/>
            <person name="Hou S."/>
            <person name="Young A.G."/>
            <person name="Aizawa S."/>
            <person name="Alam M."/>
        </authorList>
    </citation>
    <scope>NUCLEOTIDE SEQUENCE [LARGE SCALE GENOMIC DNA]</scope>
    <source>
        <strain evidence="1 2">Lewin</strain>
    </source>
</reference>
<name>H6L7L1_SAPGL</name>
<accession>H6L7L1</accession>
<dbReference type="Proteomes" id="UP000007519">
    <property type="component" value="Chromosome"/>
</dbReference>
<evidence type="ECO:0000313" key="1">
    <source>
        <dbReference type="EMBL" id="AFC23043.1"/>
    </source>
</evidence>
<dbReference type="KEGG" id="sgn:SGRA_0304"/>